<dbReference type="RefSeq" id="WP_172234246.1">
    <property type="nucleotide sequence ID" value="NZ_CP035946.1"/>
</dbReference>
<gene>
    <name evidence="2" type="ORF">AVCANL283_08815</name>
</gene>
<sequence>MIVNGINNFSNIYINNQSKVNKPYYEDGKASLEYLKLAQEKLENDPIYNPLNDKNLGKSEILNLALFGALDPDIVEQRKIEWENTPKIDTEELVKTLNKFFKNLDKLTSDSISNEEKNKLMKSIFSNTNEDIQISQSKEEIKQEENKEKTEDKKEKPFKAIEAKSTNVRESMQDILNKLDIRNIKDERDLLALILTYKNSENLYDKRV</sequence>
<protein>
    <submittedName>
        <fullName evidence="2">Uncharacterized protein</fullName>
    </submittedName>
</protein>
<dbReference type="Proteomes" id="UP000786183">
    <property type="component" value="Unassembled WGS sequence"/>
</dbReference>
<evidence type="ECO:0000313" key="3">
    <source>
        <dbReference type="Proteomes" id="UP000786183"/>
    </source>
</evidence>
<feature type="compositionally biased region" description="Basic and acidic residues" evidence="1">
    <location>
        <begin position="137"/>
        <end position="158"/>
    </location>
</feature>
<accession>A0ABS7WTU0</accession>
<name>A0ABS7WTU0_9BACT</name>
<comment type="caution">
    <text evidence="2">The sequence shown here is derived from an EMBL/GenBank/DDBJ whole genome shotgun (WGS) entry which is preliminary data.</text>
</comment>
<keyword evidence="3" id="KW-1185">Reference proteome</keyword>
<proteinExistence type="predicted"/>
<dbReference type="EMBL" id="JACGBB010000057">
    <property type="protein sequence ID" value="MBZ7988187.1"/>
    <property type="molecule type" value="Genomic_DNA"/>
</dbReference>
<reference evidence="2 3" key="1">
    <citation type="submission" date="2020-07" db="EMBL/GenBank/DDBJ databases">
        <title>Transfer of Campylobacter canadensis to the novel genus Avispirillum gen. nov., that also includes two novel species recovered from migratory waterfowl: Avispirillum anseris sp. nov. and Avispirillum brantae sp. nov.</title>
        <authorList>
            <person name="Miller W.G."/>
            <person name="Chapman M.H."/>
            <person name="Yee E."/>
            <person name="Inglis G.D."/>
        </authorList>
    </citation>
    <scope>NUCLEOTIDE SEQUENCE [LARGE SCALE GENOMIC DNA]</scope>
    <source>
        <strain evidence="2 3">L283</strain>
    </source>
</reference>
<feature type="region of interest" description="Disordered" evidence="1">
    <location>
        <begin position="135"/>
        <end position="158"/>
    </location>
</feature>
<organism evidence="2 3">
    <name type="scientific">Campylobacter canadensis</name>
    <dbReference type="NCBI Taxonomy" id="449520"/>
    <lineage>
        <taxon>Bacteria</taxon>
        <taxon>Pseudomonadati</taxon>
        <taxon>Campylobacterota</taxon>
        <taxon>Epsilonproteobacteria</taxon>
        <taxon>Campylobacterales</taxon>
        <taxon>Campylobacteraceae</taxon>
        <taxon>Campylobacter</taxon>
    </lineage>
</organism>
<evidence type="ECO:0000313" key="2">
    <source>
        <dbReference type="EMBL" id="MBZ7988187.1"/>
    </source>
</evidence>
<evidence type="ECO:0000256" key="1">
    <source>
        <dbReference type="SAM" id="MobiDB-lite"/>
    </source>
</evidence>